<feature type="compositionally biased region" description="Low complexity" evidence="8">
    <location>
        <begin position="88"/>
        <end position="102"/>
    </location>
</feature>
<proteinExistence type="predicted"/>
<dbReference type="InterPro" id="IPR052360">
    <property type="entry name" value="Transcr_Regulatory_Proteins"/>
</dbReference>
<dbReference type="InterPro" id="IPR001138">
    <property type="entry name" value="Zn2Cys6_DnaBD"/>
</dbReference>
<evidence type="ECO:0000256" key="1">
    <source>
        <dbReference type="ARBA" id="ARBA00022723"/>
    </source>
</evidence>
<evidence type="ECO:0000256" key="6">
    <source>
        <dbReference type="ARBA" id="ARBA00023242"/>
    </source>
</evidence>
<feature type="coiled-coil region" evidence="7">
    <location>
        <begin position="214"/>
        <end position="241"/>
    </location>
</feature>
<accession>A0A0F9XF54</accession>
<evidence type="ECO:0000313" key="10">
    <source>
        <dbReference type="EMBL" id="KKP03175.1"/>
    </source>
</evidence>
<keyword evidence="6" id="KW-0539">Nucleus</keyword>
<dbReference type="GO" id="GO:0008270">
    <property type="term" value="F:zinc ion binding"/>
    <property type="evidence" value="ECO:0007669"/>
    <property type="project" value="InterPro"/>
</dbReference>
<dbReference type="GO" id="GO:0003677">
    <property type="term" value="F:DNA binding"/>
    <property type="evidence" value="ECO:0007669"/>
    <property type="project" value="UniProtKB-KW"/>
</dbReference>
<feature type="domain" description="Zn(2)-C6 fungal-type" evidence="9">
    <location>
        <begin position="11"/>
        <end position="39"/>
    </location>
</feature>
<dbReference type="Pfam" id="PF11951">
    <property type="entry name" value="Fungal_trans_2"/>
    <property type="match status" value="1"/>
</dbReference>
<dbReference type="InterPro" id="IPR036864">
    <property type="entry name" value="Zn2-C6_fun-type_DNA-bd_sf"/>
</dbReference>
<protein>
    <recommendedName>
        <fullName evidence="9">Zn(2)-C6 fungal-type domain-containing protein</fullName>
    </recommendedName>
</protein>
<dbReference type="CDD" id="cd00067">
    <property type="entry name" value="GAL4"/>
    <property type="match status" value="1"/>
</dbReference>
<dbReference type="AlphaFoldDB" id="A0A0F9XF54"/>
<feature type="region of interest" description="Disordered" evidence="8">
    <location>
        <begin position="53"/>
        <end position="102"/>
    </location>
</feature>
<dbReference type="Gene3D" id="4.10.240.10">
    <property type="entry name" value="Zn(2)-C6 fungal-type DNA-binding domain"/>
    <property type="match status" value="1"/>
</dbReference>
<evidence type="ECO:0000256" key="8">
    <source>
        <dbReference type="SAM" id="MobiDB-lite"/>
    </source>
</evidence>
<name>A0A0F9XF54_TRIHA</name>
<evidence type="ECO:0000313" key="11">
    <source>
        <dbReference type="Proteomes" id="UP000034112"/>
    </source>
</evidence>
<gene>
    <name evidence="10" type="ORF">THAR02_04745</name>
</gene>
<comment type="caution">
    <text evidence="10">The sequence shown here is derived from an EMBL/GenBank/DDBJ whole genome shotgun (WGS) entry which is preliminary data.</text>
</comment>
<keyword evidence="2" id="KW-0862">Zinc</keyword>
<evidence type="ECO:0000256" key="2">
    <source>
        <dbReference type="ARBA" id="ARBA00022833"/>
    </source>
</evidence>
<dbReference type="Proteomes" id="UP000034112">
    <property type="component" value="Unassembled WGS sequence"/>
</dbReference>
<keyword evidence="5" id="KW-0804">Transcription</keyword>
<dbReference type="Pfam" id="PF00172">
    <property type="entry name" value="Zn_clus"/>
    <property type="match status" value="1"/>
</dbReference>
<dbReference type="PROSITE" id="PS50048">
    <property type="entry name" value="ZN2_CY6_FUNGAL_2"/>
    <property type="match status" value="1"/>
</dbReference>
<evidence type="ECO:0000256" key="7">
    <source>
        <dbReference type="SAM" id="Coils"/>
    </source>
</evidence>
<evidence type="ECO:0000256" key="4">
    <source>
        <dbReference type="ARBA" id="ARBA00023125"/>
    </source>
</evidence>
<dbReference type="PROSITE" id="PS00463">
    <property type="entry name" value="ZN2_CY6_FUNGAL_1"/>
    <property type="match status" value="1"/>
</dbReference>
<evidence type="ECO:0000256" key="3">
    <source>
        <dbReference type="ARBA" id="ARBA00023015"/>
    </source>
</evidence>
<dbReference type="SUPFAM" id="SSF57701">
    <property type="entry name" value="Zn2/Cys6 DNA-binding domain"/>
    <property type="match status" value="1"/>
</dbReference>
<keyword evidence="1" id="KW-0479">Metal-binding</keyword>
<evidence type="ECO:0000259" key="9">
    <source>
        <dbReference type="PROSITE" id="PS50048"/>
    </source>
</evidence>
<dbReference type="OrthoDB" id="3477330at2759"/>
<dbReference type="EMBL" id="JOKZ01000121">
    <property type="protein sequence ID" value="KKP03175.1"/>
    <property type="molecule type" value="Genomic_DNA"/>
</dbReference>
<dbReference type="PANTHER" id="PTHR36206">
    <property type="entry name" value="ASPERCRYPTIN BIOSYNTHESIS CLUSTER-SPECIFIC TRANSCRIPTION REGULATOR ATNN-RELATED"/>
    <property type="match status" value="1"/>
</dbReference>
<dbReference type="SMART" id="SM00066">
    <property type="entry name" value="GAL4"/>
    <property type="match status" value="1"/>
</dbReference>
<dbReference type="OMA" id="ECAGYAP"/>
<keyword evidence="3" id="KW-0805">Transcription regulation</keyword>
<evidence type="ECO:0000256" key="5">
    <source>
        <dbReference type="ARBA" id="ARBA00023163"/>
    </source>
</evidence>
<dbReference type="GO" id="GO:0000981">
    <property type="term" value="F:DNA-binding transcription factor activity, RNA polymerase II-specific"/>
    <property type="evidence" value="ECO:0007669"/>
    <property type="project" value="InterPro"/>
</dbReference>
<keyword evidence="4" id="KW-0238">DNA-binding</keyword>
<reference evidence="11" key="1">
    <citation type="journal article" date="2015" name="Genome Announc.">
        <title>Draft whole-genome sequence of the biocontrol agent Trichoderma harzianum T6776.</title>
        <authorList>
            <person name="Baroncelli R."/>
            <person name="Piaggeschi G."/>
            <person name="Fiorini L."/>
            <person name="Bertolini E."/>
            <person name="Zapparata A."/>
            <person name="Pe M.E."/>
            <person name="Sarrocco S."/>
            <person name="Vannacci G."/>
        </authorList>
    </citation>
    <scope>NUCLEOTIDE SEQUENCE [LARGE SCALE GENOMIC DNA]</scope>
    <source>
        <strain evidence="11">T6776</strain>
    </source>
</reference>
<dbReference type="InterPro" id="IPR021858">
    <property type="entry name" value="Fun_TF"/>
</dbReference>
<dbReference type="PANTHER" id="PTHR36206:SF13">
    <property type="entry name" value="TRANSCRIPTIONAL REGULATORY PROTEIN MOC3"/>
    <property type="match status" value="1"/>
</dbReference>
<organism evidence="10 11">
    <name type="scientific">Trichoderma harzianum</name>
    <name type="common">Hypocrea lixii</name>
    <dbReference type="NCBI Taxonomy" id="5544"/>
    <lineage>
        <taxon>Eukaryota</taxon>
        <taxon>Fungi</taxon>
        <taxon>Dikarya</taxon>
        <taxon>Ascomycota</taxon>
        <taxon>Pezizomycotina</taxon>
        <taxon>Sordariomycetes</taxon>
        <taxon>Hypocreomycetidae</taxon>
        <taxon>Hypocreales</taxon>
        <taxon>Hypocreaceae</taxon>
        <taxon>Trichoderma</taxon>
    </lineage>
</organism>
<sequence length="685" mass="77113">MSEIKRRTRTGCLTCRARRVKCDERKPACNRCTIANVECAGYAPKRHIDVRMPPRASQSQQSSPADVEDDDVRSDRLHSSPQGPPGSTPSGPASGPASAPSTHPAACILPRPQFRHDGLPLVGLPSNPRLSQRPCAASREVLAYHQFFFRTLPMLFPADHLPFWRDRLCDEAWCVEYAQRGLLALGCMHRAALMISMLGENDQARGLDTKVIAVQGYTQALQELSSQLDEAEKQLEVLSAVLVLMAYFECFASNIPAAYSHVCTANYYFTALKTNTPAHVDDLVLDSLGTALQTLTWTCYMAVPLPGMLLSVGRTTTTGYIAQSPSFLQRSLLQILIDSGVHNEVWTLTPVRQEPSVLLEKVYRLQRNLREWKDVHGHLHPNLEADTATLASLESPEEYHFPIPPSPFLALPPNLCLSGAMYNFVMARIMWTLCLYDKNHDAKKMESEAYIYFYQTMRFAATHTANNSLRTLPNGTYSTDAPVASEEMDKSFLPILYITGQCSPQPSWLRWIAQLMKQIGEQGLFNGFVLSASLKVLHKMELSHNLLSTDRIERYPNPALRIISMLIPETNAQGFGCYYAKPSRFNSGWINRDTLTYYPIAHARFSPELDEDSAAKREIEVYDEQRSMEEQFTSEWILSRPVASSWQTRSSEARFNLNHVLRDHINGGRLLQMNQQTPGGTVMRY</sequence>
<keyword evidence="7" id="KW-0175">Coiled coil</keyword>